<keyword evidence="16" id="KW-0539">Nucleus</keyword>
<dbReference type="GO" id="GO:0030521">
    <property type="term" value="P:androgen receptor signaling pathway"/>
    <property type="evidence" value="ECO:0007669"/>
    <property type="project" value="InterPro"/>
</dbReference>
<evidence type="ECO:0000256" key="11">
    <source>
        <dbReference type="ARBA" id="ARBA00023015"/>
    </source>
</evidence>
<keyword evidence="8" id="KW-0479">Metal-binding</keyword>
<name>A0A6P3FQ63_OCTDE</name>
<dbReference type="Proteomes" id="UP000515203">
    <property type="component" value="Unplaced"/>
</dbReference>
<dbReference type="SUPFAM" id="SSF48508">
    <property type="entry name" value="Nuclear receptor ligand-binding domain"/>
    <property type="match status" value="1"/>
</dbReference>
<comment type="subcellular location">
    <subcellularLocation>
        <location evidence="2">Cytoplasm</location>
    </subcellularLocation>
    <subcellularLocation>
        <location evidence="1">Nucleus</location>
    </subcellularLocation>
</comment>
<evidence type="ECO:0000256" key="20">
    <source>
        <dbReference type="SAM" id="MobiDB-lite"/>
    </source>
</evidence>
<dbReference type="InterPro" id="IPR001103">
    <property type="entry name" value="Andrgn_rcpt"/>
</dbReference>
<dbReference type="Gene3D" id="1.10.565.10">
    <property type="entry name" value="Retinoid X Receptor"/>
    <property type="match status" value="1"/>
</dbReference>
<evidence type="ECO:0000256" key="19">
    <source>
        <dbReference type="ARBA" id="ARBA00043923"/>
    </source>
</evidence>
<dbReference type="FunCoup" id="A0A6P3FQ63">
    <property type="interactions" value="757"/>
</dbReference>
<evidence type="ECO:0000256" key="9">
    <source>
        <dbReference type="ARBA" id="ARBA00022771"/>
    </source>
</evidence>
<keyword evidence="12" id="KW-0446">Lipid-binding</keyword>
<dbReference type="RefSeq" id="XP_004644568.1">
    <property type="nucleotide sequence ID" value="XM_004644511.2"/>
</dbReference>
<feature type="compositionally biased region" description="Low complexity" evidence="20">
    <location>
        <begin position="191"/>
        <end position="200"/>
    </location>
</feature>
<evidence type="ECO:0000256" key="10">
    <source>
        <dbReference type="ARBA" id="ARBA00022833"/>
    </source>
</evidence>
<dbReference type="Pfam" id="PF00104">
    <property type="entry name" value="Hormone_recep"/>
    <property type="match status" value="1"/>
</dbReference>
<feature type="region of interest" description="Disordered" evidence="20">
    <location>
        <begin position="168"/>
        <end position="202"/>
    </location>
</feature>
<dbReference type="OrthoDB" id="10032732at2759"/>
<evidence type="ECO:0000256" key="16">
    <source>
        <dbReference type="ARBA" id="ARBA00023242"/>
    </source>
</evidence>
<dbReference type="CDD" id="cd07173">
    <property type="entry name" value="NR_DBD_AR"/>
    <property type="match status" value="1"/>
</dbReference>
<keyword evidence="6" id="KW-0597">Phosphoprotein</keyword>
<dbReference type="FunFam" id="1.10.565.10:FF:000004">
    <property type="entry name" value="Androgen receptor variant"/>
    <property type="match status" value="1"/>
</dbReference>
<keyword evidence="13" id="KW-0238">DNA-binding</keyword>
<keyword evidence="15 24" id="KW-0675">Receptor</keyword>
<dbReference type="AlphaFoldDB" id="A0A6P3FQ63"/>
<evidence type="ECO:0000256" key="6">
    <source>
        <dbReference type="ARBA" id="ARBA00022553"/>
    </source>
</evidence>
<dbReference type="Pfam" id="PF02166">
    <property type="entry name" value="Androgen_recep"/>
    <property type="match status" value="1"/>
</dbReference>
<dbReference type="SMART" id="SM00430">
    <property type="entry name" value="HOLI"/>
    <property type="match status" value="1"/>
</dbReference>
<dbReference type="CTD" id="367"/>
<feature type="compositionally biased region" description="Low complexity" evidence="20">
    <location>
        <begin position="55"/>
        <end position="66"/>
    </location>
</feature>
<evidence type="ECO:0000256" key="12">
    <source>
        <dbReference type="ARBA" id="ARBA00023121"/>
    </source>
</evidence>
<evidence type="ECO:0000256" key="3">
    <source>
        <dbReference type="ARBA" id="ARBA00005413"/>
    </source>
</evidence>
<dbReference type="GO" id="GO:0008270">
    <property type="term" value="F:zinc ion binding"/>
    <property type="evidence" value="ECO:0007669"/>
    <property type="project" value="UniProtKB-KW"/>
</dbReference>
<proteinExistence type="inferred from homology"/>
<dbReference type="InterPro" id="IPR000536">
    <property type="entry name" value="Nucl_hrmn_rcpt_lig-bd"/>
</dbReference>
<feature type="compositionally biased region" description="Polar residues" evidence="20">
    <location>
        <begin position="109"/>
        <end position="120"/>
    </location>
</feature>
<keyword evidence="14" id="KW-0804">Transcription</keyword>
<organism evidence="23 24">
    <name type="scientific">Octodon degus</name>
    <name type="common">Degu</name>
    <name type="synonym">Sciurus degus</name>
    <dbReference type="NCBI Taxonomy" id="10160"/>
    <lineage>
        <taxon>Eukaryota</taxon>
        <taxon>Metazoa</taxon>
        <taxon>Chordata</taxon>
        <taxon>Craniata</taxon>
        <taxon>Vertebrata</taxon>
        <taxon>Euteleostomi</taxon>
        <taxon>Mammalia</taxon>
        <taxon>Eutheria</taxon>
        <taxon>Euarchontoglires</taxon>
        <taxon>Glires</taxon>
        <taxon>Rodentia</taxon>
        <taxon>Hystricomorpha</taxon>
        <taxon>Octodontidae</taxon>
        <taxon>Octodon</taxon>
    </lineage>
</organism>
<evidence type="ECO:0000256" key="14">
    <source>
        <dbReference type="ARBA" id="ARBA00023163"/>
    </source>
</evidence>
<dbReference type="GO" id="GO:0060736">
    <property type="term" value="P:prostate gland growth"/>
    <property type="evidence" value="ECO:0007669"/>
    <property type="project" value="UniProtKB-ARBA"/>
</dbReference>
<dbReference type="InterPro" id="IPR035500">
    <property type="entry name" value="NHR-like_dom_sf"/>
</dbReference>
<evidence type="ECO:0000256" key="13">
    <source>
        <dbReference type="ARBA" id="ARBA00023125"/>
    </source>
</evidence>
<dbReference type="GO" id="GO:0004879">
    <property type="term" value="F:nuclear receptor activity"/>
    <property type="evidence" value="ECO:0007669"/>
    <property type="project" value="InterPro"/>
</dbReference>
<dbReference type="PRINTS" id="PR00521">
    <property type="entry name" value="ANDROGENR"/>
</dbReference>
<dbReference type="GO" id="GO:0005496">
    <property type="term" value="F:steroid binding"/>
    <property type="evidence" value="ECO:0007669"/>
    <property type="project" value="UniProtKB-KW"/>
</dbReference>
<keyword evidence="23" id="KW-1185">Reference proteome</keyword>
<feature type="domain" description="Nuclear receptor" evidence="21">
    <location>
        <begin position="543"/>
        <end position="618"/>
    </location>
</feature>
<dbReference type="GO" id="GO:2000243">
    <property type="term" value="P:positive regulation of reproductive process"/>
    <property type="evidence" value="ECO:0007669"/>
    <property type="project" value="UniProtKB-ARBA"/>
</dbReference>
<dbReference type="InterPro" id="IPR001628">
    <property type="entry name" value="Znf_hrmn_rcpt"/>
</dbReference>
<feature type="domain" description="NR LBD" evidence="22">
    <location>
        <begin position="655"/>
        <end position="886"/>
    </location>
</feature>
<dbReference type="InParanoid" id="A0A6P3FQ63"/>
<keyword evidence="10" id="KW-0862">Zinc</keyword>
<evidence type="ECO:0000259" key="21">
    <source>
        <dbReference type="PROSITE" id="PS51030"/>
    </source>
</evidence>
<dbReference type="PROSITE" id="PS51030">
    <property type="entry name" value="NUCLEAR_REC_DBD_2"/>
    <property type="match status" value="1"/>
</dbReference>
<evidence type="ECO:0000256" key="4">
    <source>
        <dbReference type="ARBA" id="ARBA00016946"/>
    </source>
</evidence>
<comment type="function">
    <text evidence="19">Steroid hormone receptors are ligand-activated transcription factors that regulate eukaryotic gene expression and affect cellular proliferation and differentiation in target tissues. Transcription factor activity is modulated by bound coactivator and corepressor proteins like ZBTB7A that recruits NCOR1 and NCOR2 to the androgen response elements/ARE on target genes, negatively regulating androgen receptor signaling and androgen-induced cell proliferation. Transcription activation is also down-regulated by NR0B2. Activated, but not phosphorylated, by HIPK3 and ZIPK/DAPK3.</text>
</comment>
<dbReference type="GO" id="GO:0005737">
    <property type="term" value="C:cytoplasm"/>
    <property type="evidence" value="ECO:0007669"/>
    <property type="project" value="UniProtKB-SubCell"/>
</dbReference>
<dbReference type="InterPro" id="IPR013088">
    <property type="entry name" value="Znf_NHR/GATA"/>
</dbReference>
<dbReference type="Gene3D" id="3.30.50.10">
    <property type="entry name" value="Erythroid Transcription Factor GATA-1, subunit A"/>
    <property type="match status" value="1"/>
</dbReference>
<keyword evidence="5" id="KW-0963">Cytoplasm</keyword>
<evidence type="ECO:0000256" key="17">
    <source>
        <dbReference type="ARBA" id="ARBA00031165"/>
    </source>
</evidence>
<evidence type="ECO:0000256" key="8">
    <source>
        <dbReference type="ARBA" id="ARBA00022723"/>
    </source>
</evidence>
<dbReference type="PROSITE" id="PS00031">
    <property type="entry name" value="NUCLEAR_REC_DBD_1"/>
    <property type="match status" value="1"/>
</dbReference>
<dbReference type="Pfam" id="PF00105">
    <property type="entry name" value="zf-C4"/>
    <property type="match status" value="1"/>
</dbReference>
<dbReference type="PROSITE" id="PS51843">
    <property type="entry name" value="NR_LBD"/>
    <property type="match status" value="1"/>
</dbReference>
<evidence type="ECO:0000256" key="18">
    <source>
        <dbReference type="ARBA" id="ARBA00031402"/>
    </source>
</evidence>
<reference evidence="24" key="1">
    <citation type="submission" date="2025-08" db="UniProtKB">
        <authorList>
            <consortium name="RefSeq"/>
        </authorList>
    </citation>
    <scope>IDENTIFICATION</scope>
</reference>
<dbReference type="PRINTS" id="PR00047">
    <property type="entry name" value="STROIDFINGER"/>
</dbReference>
<evidence type="ECO:0000256" key="2">
    <source>
        <dbReference type="ARBA" id="ARBA00004496"/>
    </source>
</evidence>
<feature type="compositionally biased region" description="Pro residues" evidence="20">
    <location>
        <begin position="178"/>
        <end position="190"/>
    </location>
</feature>
<protein>
    <recommendedName>
        <fullName evidence="4">Androgen receptor</fullName>
    </recommendedName>
    <alternativeName>
        <fullName evidence="18">Dihydrotestosterone receptor</fullName>
    </alternativeName>
    <alternativeName>
        <fullName evidence="17">Nuclear receptor subfamily 3 group C member 4</fullName>
    </alternativeName>
</protein>
<dbReference type="GO" id="GO:0005634">
    <property type="term" value="C:nucleus"/>
    <property type="evidence" value="ECO:0007669"/>
    <property type="project" value="UniProtKB-SubCell"/>
</dbReference>
<evidence type="ECO:0000256" key="5">
    <source>
        <dbReference type="ARBA" id="ARBA00022490"/>
    </source>
</evidence>
<evidence type="ECO:0000313" key="24">
    <source>
        <dbReference type="RefSeq" id="XP_004644568.1"/>
    </source>
</evidence>
<accession>A0A6P3FQ63</accession>
<keyword evidence="7" id="KW-0754">Steroid-binding</keyword>
<dbReference type="CDD" id="cd07073">
    <property type="entry name" value="NR_LBD_AR"/>
    <property type="match status" value="1"/>
</dbReference>
<dbReference type="GeneID" id="101589638"/>
<evidence type="ECO:0000256" key="1">
    <source>
        <dbReference type="ARBA" id="ARBA00004123"/>
    </source>
</evidence>
<evidence type="ECO:0000256" key="15">
    <source>
        <dbReference type="ARBA" id="ARBA00023170"/>
    </source>
</evidence>
<dbReference type="GO" id="GO:0043565">
    <property type="term" value="F:sequence-specific DNA binding"/>
    <property type="evidence" value="ECO:0007669"/>
    <property type="project" value="InterPro"/>
</dbReference>
<feature type="region of interest" description="Disordered" evidence="20">
    <location>
        <begin position="37"/>
        <end position="142"/>
    </location>
</feature>
<evidence type="ECO:0000256" key="7">
    <source>
        <dbReference type="ARBA" id="ARBA00022665"/>
    </source>
</evidence>
<comment type="similarity">
    <text evidence="3">Belongs to the nuclear hormone receptor family. NR3 subfamily.</text>
</comment>
<keyword evidence="11" id="KW-0805">Transcription regulation</keyword>
<dbReference type="FunFam" id="3.30.50.10:FF:000024">
    <property type="entry name" value="Androgen receptor"/>
    <property type="match status" value="1"/>
</dbReference>
<dbReference type="GO" id="GO:0033574">
    <property type="term" value="P:response to testosterone"/>
    <property type="evidence" value="ECO:0007669"/>
    <property type="project" value="UniProtKB-ARBA"/>
</dbReference>
<sequence>MEVQLGLGRVYPRPPSKAFRGAFQNLFQSVREVIQTPGSRHPEADSTAPLGAHLQQQETSPRQPQQGEDGSPQAHIRGPTGYLALEEEHQPSQQHSTSEGHPERGCLSESGTSVPTSKGLPQQPPVPPDEDDSAAPSTLSLLGPTFPSLTSCSANLKDILSEASTMQLLQQPQQQPQPQQPQPQPQPQQPPQQQQQQQQQLEVVSETSGRVREAVGAATSSKDSYLGVNSTISDSAKELCKAVSVSMGLGVEALEHLSPGEQLRGDCMYAPLLGGPPAVRHTHCAPLAECKGSLLNDSPGKGTDETVDYSSFKGGYSKGLDGESLGCSGSSEAESSGTLELPSTLSLYKSGALEEAASYQSRDYYNFPMPLAGPPPPPQPLHPHTRIKLENPLDYSSAWAAAAAQCRYGDLASLHGGGAPGPSSGSPSATASSSWHTLFTAEEGQLYGPCGGSGSGSAGEAGSVAPYGYARPPQGLAGQEGDFPATDVWYPGSMASRVPYHSPSCVKSEMGPWMESYSGPYGDMRLENARDHVLPIDYYFPPQKTCLICGDEASGCHYGALTCGSCKVFFKRAAEGKQKYLCASRNDCTIDKFRRKNCPSCRLRKCYEAGMTLGARKLKKLGNLKLQEEGEPSSASSPTEEPCQKMTVPHIEGYDCQPIFLNVLEAIEPGVVCAGHDNNQPDSFASLLSSLNELGERQLVHVVKWAKALPGFRNLHVDDQMAVIQYSWMGLMVFAMGWRSFTNVNSRMLYFAPDLVFNEYRMHKSRMYSQCVRMRHLSQEFGWLQVTPQEFLCMKALLLFSIIPVDGLKNQKFFDELRMNYIKELDRIIACKRKNPTSCSRRFYQLTKLLDSVQPIARELHQFTFDLLIKSHMVSVDFPEMMAEIISVQVPKILSGKVKPIYFHTQ</sequence>
<dbReference type="SUPFAM" id="SSF57716">
    <property type="entry name" value="Glucocorticoid receptor-like (DNA-binding domain)"/>
    <property type="match status" value="1"/>
</dbReference>
<gene>
    <name evidence="24" type="primary">Ar</name>
</gene>
<evidence type="ECO:0000259" key="22">
    <source>
        <dbReference type="PROSITE" id="PS51843"/>
    </source>
</evidence>
<dbReference type="SMART" id="SM00399">
    <property type="entry name" value="ZnF_C4"/>
    <property type="match status" value="1"/>
</dbReference>
<dbReference type="InterPro" id="IPR050200">
    <property type="entry name" value="Nuclear_hormone_rcpt_NR3"/>
</dbReference>
<keyword evidence="9" id="KW-0863">Zinc-finger</keyword>
<dbReference type="PANTHER" id="PTHR48092">
    <property type="entry name" value="KNIRPS-RELATED PROTEIN-RELATED"/>
    <property type="match status" value="1"/>
</dbReference>
<evidence type="ECO:0000313" key="23">
    <source>
        <dbReference type="Proteomes" id="UP000515203"/>
    </source>
</evidence>